<feature type="domain" description="YtkA-like" evidence="2">
    <location>
        <begin position="17"/>
        <end position="70"/>
    </location>
</feature>
<keyword evidence="1" id="KW-1133">Transmembrane helix</keyword>
<organism evidence="3 4">
    <name type="scientific">Hyalangium rubrum</name>
    <dbReference type="NCBI Taxonomy" id="3103134"/>
    <lineage>
        <taxon>Bacteria</taxon>
        <taxon>Pseudomonadati</taxon>
        <taxon>Myxococcota</taxon>
        <taxon>Myxococcia</taxon>
        <taxon>Myxococcales</taxon>
        <taxon>Cystobacterineae</taxon>
        <taxon>Archangiaceae</taxon>
        <taxon>Hyalangium</taxon>
    </lineage>
</organism>
<dbReference type="EMBL" id="JAXIVS010000009">
    <property type="protein sequence ID" value="MDY7229854.1"/>
    <property type="molecule type" value="Genomic_DNA"/>
</dbReference>
<dbReference type="InterPro" id="IPR032693">
    <property type="entry name" value="YtkA-like_dom"/>
</dbReference>
<proteinExistence type="predicted"/>
<gene>
    <name evidence="3" type="ORF">SYV04_25905</name>
</gene>
<dbReference type="SUPFAM" id="SSF49373">
    <property type="entry name" value="Invasin/intimin cell-adhesion fragments"/>
    <property type="match status" value="1"/>
</dbReference>
<accession>A0ABU5H9U1</accession>
<evidence type="ECO:0000313" key="4">
    <source>
        <dbReference type="Proteomes" id="UP001291309"/>
    </source>
</evidence>
<reference evidence="3 4" key="1">
    <citation type="submission" date="2023-12" db="EMBL/GenBank/DDBJ databases">
        <title>the genome sequence of Hyalangium sp. s54d21.</title>
        <authorList>
            <person name="Zhang X."/>
        </authorList>
    </citation>
    <scope>NUCLEOTIDE SEQUENCE [LARGE SCALE GENOMIC DNA]</scope>
    <source>
        <strain evidence="4">s54d21</strain>
    </source>
</reference>
<keyword evidence="4" id="KW-1185">Reference proteome</keyword>
<name>A0ABU5H9U1_9BACT</name>
<dbReference type="Pfam" id="PF13115">
    <property type="entry name" value="YtkA"/>
    <property type="match status" value="1"/>
</dbReference>
<feature type="transmembrane region" description="Helical" evidence="1">
    <location>
        <begin position="109"/>
        <end position="127"/>
    </location>
</feature>
<evidence type="ECO:0000256" key="1">
    <source>
        <dbReference type="SAM" id="Phobius"/>
    </source>
</evidence>
<sequence>MKGAMAAPGAEAPFRVFVADPRTNAPIEGAAVELSFLGASEVKSNATPTEHAGIYTATVTFPGEGDWEVMASVNRGQEAEVLALGALKVGVAATDQAEPHSHGFPWRTVLLAALGLAVLAVAALWGGRRLTRSRRRSTEVSDA</sequence>
<keyword evidence="1" id="KW-0812">Transmembrane</keyword>
<dbReference type="InterPro" id="IPR008964">
    <property type="entry name" value="Invasin/intimin_cell_adhesion"/>
</dbReference>
<evidence type="ECO:0000259" key="2">
    <source>
        <dbReference type="Pfam" id="PF13115"/>
    </source>
</evidence>
<dbReference type="InterPro" id="IPR013783">
    <property type="entry name" value="Ig-like_fold"/>
</dbReference>
<keyword evidence="1" id="KW-0472">Membrane</keyword>
<comment type="caution">
    <text evidence="3">The sequence shown here is derived from an EMBL/GenBank/DDBJ whole genome shotgun (WGS) entry which is preliminary data.</text>
</comment>
<dbReference type="RefSeq" id="WP_321548575.1">
    <property type="nucleotide sequence ID" value="NZ_JAXIVS010000009.1"/>
</dbReference>
<dbReference type="Gene3D" id="2.60.40.10">
    <property type="entry name" value="Immunoglobulins"/>
    <property type="match status" value="1"/>
</dbReference>
<evidence type="ECO:0000313" key="3">
    <source>
        <dbReference type="EMBL" id="MDY7229854.1"/>
    </source>
</evidence>
<dbReference type="Proteomes" id="UP001291309">
    <property type="component" value="Unassembled WGS sequence"/>
</dbReference>
<protein>
    <submittedName>
        <fullName evidence="3">FixH family protein</fullName>
    </submittedName>
</protein>